<feature type="domain" description="NB-ARC" evidence="1">
    <location>
        <begin position="628"/>
        <end position="802"/>
    </location>
</feature>
<sequence>MNSATTTTQLQPMSIPQQYQIPSLDTTLKLPFDNVNFSQPRLCRGICFSAANAWYSNNHFDADDQCSNLFARAEETKRLLMPELLHIWATASFWDLGVFGKISLADASLAVELRMSGWPKDENGTKMIDLYPTIWLKTADKVVKAKSPWKEIAAVVKRLKLNSPHNAKIFVEGGGRLSDDSFTVAKERLTLDKGINFPSGETLYFHVLTKPGRSSACGLPCLVTIIKDETVLEQNISRIGGLVTSMSLRQAVTSGHVMTKYFLNSCNRNASSEESTDDSAVEMEDSDESEIELVENYGSGHDPEQPLGHIDDVTGLTYWRSVIPSDTINFIIQLSKDKAQTSVWKIDTSRLISTDFALLSHIAEWERDNCYVDPSVQGTPSDTSTRVKKFVSGYHNDASLGQREVIVLVNQESDSLVGSLQPARIPLIVGGATLWTRKLRLQGPLAPGTSGSWVVDRVSGAWCGSIILVYDDEPYALMVTAQALLSDIKTFSSMAADEKIFPTVSESTQDKVQQRKPVVTLKIQCKRSPEDDRMGKTRWPDLPSWPKIQPLTPFKQESTSSFSILEPPPEPSSSLGKLTAWESEITTTKSDTAWTSDHSVKGKHKATNSRSHYLPFPRNENFTGRKGVINELQRLLFTYSYGQRIAIVGEGGVGKTQIALELAHLLKNSIQSHQHYSVIWMPALSLTSFEYACTEMIKVFNIEHVAKTDPKEIFKNFLSSEEAGQWFLVIDNANDIETLCGTSQGTGGITEFIPNCAQGCILFTTQSREIASKVAYTNISELHWMNTKDARALLHNSLVQKDQMQHIAMTDQLLQKLAYLPFAITQAAGYMNINKVTIKEYLQLLQDTSGDMIESLSLGVYGSTDYNTCQGAVIKTCIVSFKQIRVLHKDAARLLSFAACLEPKAIPLALLPRLRSEQSMANAVSTLCSYNFFNQRETVNIFDMHSLVYLACQAWDRSLVRETRAQELVFARLAKVFATDDWEARGVWRQYLPHALRLLRSLDSNRSEEARRLAHWVGRCLSKDGKIRQAIELLEHLVAVEQILPEDHPHRLASEQELAATYRINGQIEDAIQLLEHVVEVQKTLAEDHPDRLVSEHNLASTYHTNGQIEDAIQLLEHVVAVRNTTLAEDHPDRLVSHHNLAFFYRANGQIEDAIQLLEHIVTVQKTTLAEDHPDRLESEKALELCLQDLSSQGTRRKIGC</sequence>
<gene>
    <name evidence="2" type="ORF">FPOA_11821</name>
</gene>
<evidence type="ECO:0000313" key="2">
    <source>
        <dbReference type="EMBL" id="OBS20099.1"/>
    </source>
</evidence>
<dbReference type="SUPFAM" id="SSF52540">
    <property type="entry name" value="P-loop containing nucleoside triphosphate hydrolases"/>
    <property type="match status" value="1"/>
</dbReference>
<organism evidence="2 3">
    <name type="scientific">Fusarium poae</name>
    <dbReference type="NCBI Taxonomy" id="36050"/>
    <lineage>
        <taxon>Eukaryota</taxon>
        <taxon>Fungi</taxon>
        <taxon>Dikarya</taxon>
        <taxon>Ascomycota</taxon>
        <taxon>Pezizomycotina</taxon>
        <taxon>Sordariomycetes</taxon>
        <taxon>Hypocreomycetidae</taxon>
        <taxon>Hypocreales</taxon>
        <taxon>Nectriaceae</taxon>
        <taxon>Fusarium</taxon>
    </lineage>
</organism>
<dbReference type="GO" id="GO:0043531">
    <property type="term" value="F:ADP binding"/>
    <property type="evidence" value="ECO:0007669"/>
    <property type="project" value="InterPro"/>
</dbReference>
<keyword evidence="3" id="KW-1185">Reference proteome</keyword>
<dbReference type="AlphaFoldDB" id="A0A1B8AHR5"/>
<proteinExistence type="predicted"/>
<dbReference type="InterPro" id="IPR002182">
    <property type="entry name" value="NB-ARC"/>
</dbReference>
<dbReference type="Gene3D" id="3.40.50.300">
    <property type="entry name" value="P-loop containing nucleotide triphosphate hydrolases"/>
    <property type="match status" value="1"/>
</dbReference>
<dbReference type="Pfam" id="PF13424">
    <property type="entry name" value="TPR_12"/>
    <property type="match status" value="1"/>
</dbReference>
<protein>
    <recommendedName>
        <fullName evidence="1">NB-ARC domain-containing protein</fullName>
    </recommendedName>
</protein>
<dbReference type="PANTHER" id="PTHR46082:SF6">
    <property type="entry name" value="AAA+ ATPASE DOMAIN-CONTAINING PROTEIN-RELATED"/>
    <property type="match status" value="1"/>
</dbReference>
<dbReference type="InterPro" id="IPR027417">
    <property type="entry name" value="P-loop_NTPase"/>
</dbReference>
<dbReference type="InterPro" id="IPR019734">
    <property type="entry name" value="TPR_rpt"/>
</dbReference>
<dbReference type="SMART" id="SM00028">
    <property type="entry name" value="TPR"/>
    <property type="match status" value="3"/>
</dbReference>
<dbReference type="Pfam" id="PF13374">
    <property type="entry name" value="TPR_10"/>
    <property type="match status" value="1"/>
</dbReference>
<dbReference type="EMBL" id="LYXU01000004">
    <property type="protein sequence ID" value="OBS20099.1"/>
    <property type="molecule type" value="Genomic_DNA"/>
</dbReference>
<dbReference type="InterPro" id="IPR011990">
    <property type="entry name" value="TPR-like_helical_dom_sf"/>
</dbReference>
<dbReference type="SUPFAM" id="SSF48452">
    <property type="entry name" value="TPR-like"/>
    <property type="match status" value="1"/>
</dbReference>
<evidence type="ECO:0000259" key="1">
    <source>
        <dbReference type="Pfam" id="PF00931"/>
    </source>
</evidence>
<dbReference type="STRING" id="36050.A0A1B8AHR5"/>
<evidence type="ECO:0000313" key="3">
    <source>
        <dbReference type="Proteomes" id="UP000091967"/>
    </source>
</evidence>
<dbReference type="Proteomes" id="UP000091967">
    <property type="component" value="Unassembled WGS sequence"/>
</dbReference>
<accession>A0A1B8AHR5</accession>
<reference evidence="2 3" key="1">
    <citation type="submission" date="2016-06" db="EMBL/GenBank/DDBJ databases">
        <title>Living apart together: crosstalk between the core and supernumerary genomes in a fungal plant pathogen.</title>
        <authorList>
            <person name="Vanheule A."/>
            <person name="Audenaert K."/>
            <person name="Warris S."/>
            <person name="Van De Geest H."/>
            <person name="Schijlen E."/>
            <person name="Hofte M."/>
            <person name="De Saeger S."/>
            <person name="Haesaert G."/>
            <person name="Waalwijk C."/>
            <person name="Van Der Lee T."/>
        </authorList>
    </citation>
    <scope>NUCLEOTIDE SEQUENCE [LARGE SCALE GENOMIC DNA]</scope>
    <source>
        <strain evidence="2 3">2516</strain>
    </source>
</reference>
<name>A0A1B8AHR5_FUSPO</name>
<dbReference type="Pfam" id="PF00931">
    <property type="entry name" value="NB-ARC"/>
    <property type="match status" value="1"/>
</dbReference>
<dbReference type="PANTHER" id="PTHR46082">
    <property type="entry name" value="ATP/GTP-BINDING PROTEIN-RELATED"/>
    <property type="match status" value="1"/>
</dbReference>
<comment type="caution">
    <text evidence="2">The sequence shown here is derived from an EMBL/GenBank/DDBJ whole genome shotgun (WGS) entry which is preliminary data.</text>
</comment>
<dbReference type="Gene3D" id="1.25.40.10">
    <property type="entry name" value="Tetratricopeptide repeat domain"/>
    <property type="match status" value="1"/>
</dbReference>
<dbReference type="InterPro" id="IPR053137">
    <property type="entry name" value="NLR-like"/>
</dbReference>